<gene>
    <name evidence="2" type="ORF">MPIPNATIZW_LOCUS16720</name>
</gene>
<reference evidence="2" key="1">
    <citation type="submission" date="2023-12" db="EMBL/GenBank/DDBJ databases">
        <authorList>
            <person name="Brown T."/>
        </authorList>
    </citation>
    <scope>NUCLEOTIDE SEQUENCE</scope>
</reference>
<sequence>MYGLYCLFLAMVISFVMYTNFSMYHVRMKNTSKLHHGLFAGAASQSRSWWVFCALALAFPFPPVMSSSFTVALTVCTLRVLMFQGLLLFNISTEIEKESDR</sequence>
<keyword evidence="3" id="KW-1185">Reference proteome</keyword>
<name>A0ABP0AD25_PIPNA</name>
<protein>
    <recommendedName>
        <fullName evidence="4">ATP synthase F0 subunit 8</fullName>
    </recommendedName>
</protein>
<keyword evidence="1" id="KW-0472">Membrane</keyword>
<feature type="transmembrane region" description="Helical" evidence="1">
    <location>
        <begin position="6"/>
        <end position="26"/>
    </location>
</feature>
<dbReference type="Proteomes" id="UP001314169">
    <property type="component" value="Chromosome 8"/>
</dbReference>
<organism evidence="2 3">
    <name type="scientific">Pipistrellus nathusii</name>
    <name type="common">Nathusius' pipistrelle</name>
    <dbReference type="NCBI Taxonomy" id="59473"/>
    <lineage>
        <taxon>Eukaryota</taxon>
        <taxon>Metazoa</taxon>
        <taxon>Chordata</taxon>
        <taxon>Craniata</taxon>
        <taxon>Vertebrata</taxon>
        <taxon>Euteleostomi</taxon>
        <taxon>Mammalia</taxon>
        <taxon>Eutheria</taxon>
        <taxon>Laurasiatheria</taxon>
        <taxon>Chiroptera</taxon>
        <taxon>Yangochiroptera</taxon>
        <taxon>Vespertilionidae</taxon>
        <taxon>Pipistrellus</taxon>
    </lineage>
</organism>
<feature type="transmembrane region" description="Helical" evidence="1">
    <location>
        <begin position="71"/>
        <end position="91"/>
    </location>
</feature>
<keyword evidence="1" id="KW-0812">Transmembrane</keyword>
<evidence type="ECO:0000313" key="3">
    <source>
        <dbReference type="Proteomes" id="UP001314169"/>
    </source>
</evidence>
<evidence type="ECO:0000313" key="2">
    <source>
        <dbReference type="EMBL" id="CAK6448414.1"/>
    </source>
</evidence>
<dbReference type="EMBL" id="OY882865">
    <property type="protein sequence ID" value="CAK6448414.1"/>
    <property type="molecule type" value="Genomic_DNA"/>
</dbReference>
<feature type="transmembrane region" description="Helical" evidence="1">
    <location>
        <begin position="47"/>
        <end position="65"/>
    </location>
</feature>
<evidence type="ECO:0000256" key="1">
    <source>
        <dbReference type="SAM" id="Phobius"/>
    </source>
</evidence>
<proteinExistence type="predicted"/>
<evidence type="ECO:0008006" key="4">
    <source>
        <dbReference type="Google" id="ProtNLM"/>
    </source>
</evidence>
<accession>A0ABP0AD25</accession>
<keyword evidence="1" id="KW-1133">Transmembrane helix</keyword>